<sequence>MKRGPSLVLLLLVVLLALLLLEALELGDYGVTYSGASPFNTLWDGTSAFVDFLSQKGSVAIVRNWEQVKGVRASECTILFFISPEKSYSNRDLAAIRDIFRESSVAIAVLDEGAYGNQVLEAIGAPVRIQAFSYIGSAGNFSIVYGYANISSRVLYLAYAFVSPVVLQGGGECREVAFAHNHTVGAICSIGGKRVAVLGDGSLATNAALQNPSQLNPYRQLLSLLIGEVCGNSSSHLFLVDATSYRARLMTLEELVNSYGIQKALSLYINPARYLHYTLYSLPESTALSAFSTASIALAVLLVTKYAKSFTSGKELELDVEKPLPKSVIEALKATCLEDFECRKTASCISKRKPSYKCIKAVMKFAEENKQFRKKLVYAL</sequence>
<organism evidence="2">
    <name type="scientific">Ignisphaera aggregans</name>
    <dbReference type="NCBI Taxonomy" id="334771"/>
    <lineage>
        <taxon>Archaea</taxon>
        <taxon>Thermoproteota</taxon>
        <taxon>Thermoprotei</taxon>
        <taxon>Desulfurococcales</taxon>
        <taxon>Desulfurococcaceae</taxon>
        <taxon>Ignisphaera</taxon>
    </lineage>
</organism>
<reference evidence="2" key="1">
    <citation type="journal article" date="2020" name="mSystems">
        <title>Genome- and Community-Level Interaction Insights into Carbon Utilization and Element Cycling Functions of Hydrothermarchaeota in Hydrothermal Sediment.</title>
        <authorList>
            <person name="Zhou Z."/>
            <person name="Liu Y."/>
            <person name="Xu W."/>
            <person name="Pan J."/>
            <person name="Luo Z.H."/>
            <person name="Li M."/>
        </authorList>
    </citation>
    <scope>NUCLEOTIDE SEQUENCE [LARGE SCALE GENOMIC DNA]</scope>
    <source>
        <strain evidence="2">SpSt-732</strain>
    </source>
</reference>
<accession>A0A7C4BCP9</accession>
<dbReference type="InterPro" id="IPR025646">
    <property type="entry name" value="DUF4350"/>
</dbReference>
<evidence type="ECO:0000259" key="1">
    <source>
        <dbReference type="Pfam" id="PF14258"/>
    </source>
</evidence>
<evidence type="ECO:0000313" key="2">
    <source>
        <dbReference type="EMBL" id="HGI88131.1"/>
    </source>
</evidence>
<dbReference type="Pfam" id="PF14258">
    <property type="entry name" value="DUF4350"/>
    <property type="match status" value="1"/>
</dbReference>
<feature type="domain" description="DUF4350" evidence="1">
    <location>
        <begin position="38"/>
        <end position="129"/>
    </location>
</feature>
<dbReference type="EMBL" id="DTFF01000063">
    <property type="protein sequence ID" value="HGI88131.1"/>
    <property type="molecule type" value="Genomic_DNA"/>
</dbReference>
<protein>
    <submittedName>
        <fullName evidence="2">DUF4350 domain-containing protein</fullName>
    </submittedName>
</protein>
<proteinExistence type="predicted"/>
<name>A0A7C4BCP9_9CREN</name>
<comment type="caution">
    <text evidence="2">The sequence shown here is derived from an EMBL/GenBank/DDBJ whole genome shotgun (WGS) entry which is preliminary data.</text>
</comment>
<dbReference type="AlphaFoldDB" id="A0A7C4BCP9"/>
<gene>
    <name evidence="2" type="ORF">ENV14_07085</name>
</gene>